<feature type="transmembrane region" description="Helical" evidence="1">
    <location>
        <begin position="12"/>
        <end position="28"/>
    </location>
</feature>
<dbReference type="Proteomes" id="UP001589818">
    <property type="component" value="Unassembled WGS sequence"/>
</dbReference>
<feature type="transmembrane region" description="Helical" evidence="1">
    <location>
        <begin position="208"/>
        <end position="227"/>
    </location>
</feature>
<feature type="transmembrane region" description="Helical" evidence="1">
    <location>
        <begin position="234"/>
        <end position="251"/>
    </location>
</feature>
<dbReference type="RefSeq" id="WP_204822604.1">
    <property type="nucleotide sequence ID" value="NZ_JANHOF010000026.1"/>
</dbReference>
<keyword evidence="3" id="KW-1185">Reference proteome</keyword>
<name>A0ABV6JIA0_9BACL</name>
<organism evidence="2 3">
    <name type="scientific">Paenibacillus mendelii</name>
    <dbReference type="NCBI Taxonomy" id="206163"/>
    <lineage>
        <taxon>Bacteria</taxon>
        <taxon>Bacillati</taxon>
        <taxon>Bacillota</taxon>
        <taxon>Bacilli</taxon>
        <taxon>Bacillales</taxon>
        <taxon>Paenibacillaceae</taxon>
        <taxon>Paenibacillus</taxon>
    </lineage>
</organism>
<accession>A0ABV6JIA0</accession>
<keyword evidence="1" id="KW-0812">Transmembrane</keyword>
<feature type="transmembrane region" description="Helical" evidence="1">
    <location>
        <begin position="72"/>
        <end position="93"/>
    </location>
</feature>
<feature type="transmembrane region" description="Helical" evidence="1">
    <location>
        <begin position="108"/>
        <end position="127"/>
    </location>
</feature>
<sequence>MLTTGKNMTTMLCALWLIVGVFIDGYHHQTDVLESFFTPWHAMLYSGFGASAAWMLYLVWRNVRLTRQPILQAIPVGYGGGLLGVAVFLLGGIGDLTWHEIFGIEQDIAALLSPSHLLLLVGILLIVTSPLRQYWTLSPYAKPSFRSFIPVLLSASFAAAMMGFFLMYSWELREMVPAQMWHDRYLSKFIPISSGGEELLLQDLQIRGIMNILVTTGVMLFPIYWLMKRWQLPFGSVAVLCTLPNVFIGMLSAFEGWAILPLVLAVGLIGDLMLLGGKRRRLFAVVLPILLWGFYFIVLALLEGVWWPAETLGGAVVLSAIVSYALYTLSAPSAESGSGSAGISG</sequence>
<keyword evidence="1" id="KW-1133">Transmembrane helix</keyword>
<evidence type="ECO:0000313" key="3">
    <source>
        <dbReference type="Proteomes" id="UP001589818"/>
    </source>
</evidence>
<reference evidence="2 3" key="1">
    <citation type="submission" date="2024-09" db="EMBL/GenBank/DDBJ databases">
        <authorList>
            <person name="Sun Q."/>
            <person name="Mori K."/>
        </authorList>
    </citation>
    <scope>NUCLEOTIDE SEQUENCE [LARGE SCALE GENOMIC DNA]</scope>
    <source>
        <strain evidence="2 3">CCM 4839</strain>
    </source>
</reference>
<comment type="caution">
    <text evidence="2">The sequence shown here is derived from an EMBL/GenBank/DDBJ whole genome shotgun (WGS) entry which is preliminary data.</text>
</comment>
<feature type="transmembrane region" description="Helical" evidence="1">
    <location>
        <begin position="282"/>
        <end position="306"/>
    </location>
</feature>
<dbReference type="EMBL" id="JBHLVF010000042">
    <property type="protein sequence ID" value="MFC0395649.1"/>
    <property type="molecule type" value="Genomic_DNA"/>
</dbReference>
<evidence type="ECO:0000256" key="1">
    <source>
        <dbReference type="SAM" id="Phobius"/>
    </source>
</evidence>
<feature type="transmembrane region" description="Helical" evidence="1">
    <location>
        <begin position="148"/>
        <end position="170"/>
    </location>
</feature>
<feature type="transmembrane region" description="Helical" evidence="1">
    <location>
        <begin position="257"/>
        <end position="275"/>
    </location>
</feature>
<proteinExistence type="predicted"/>
<gene>
    <name evidence="2" type="ORF">ACFFJ8_30295</name>
</gene>
<evidence type="ECO:0000313" key="2">
    <source>
        <dbReference type="EMBL" id="MFC0395649.1"/>
    </source>
</evidence>
<feature type="transmembrane region" description="Helical" evidence="1">
    <location>
        <begin position="40"/>
        <end position="60"/>
    </location>
</feature>
<protein>
    <submittedName>
        <fullName evidence="2">Uncharacterized protein</fullName>
    </submittedName>
</protein>
<feature type="transmembrane region" description="Helical" evidence="1">
    <location>
        <begin position="312"/>
        <end position="329"/>
    </location>
</feature>
<keyword evidence="1" id="KW-0472">Membrane</keyword>